<proteinExistence type="predicted"/>
<dbReference type="RefSeq" id="WP_306843474.1">
    <property type="nucleotide sequence ID" value="NZ_JAUSRL010000003.1"/>
</dbReference>
<comment type="caution">
    <text evidence="1">The sequence shown here is derived from an EMBL/GenBank/DDBJ whole genome shotgun (WGS) entry which is preliminary data.</text>
</comment>
<sequence length="66" mass="7558">MDREILDGNLFDCFEGFYCTLGEEVNGPGGYFGRNGNALDDCFYRGFGVKSMSEVTWKNHERSKNY</sequence>
<dbReference type="Gene3D" id="3.30.370.10">
    <property type="entry name" value="Barstar-like"/>
    <property type="match status" value="1"/>
</dbReference>
<keyword evidence="2" id="KW-1185">Reference proteome</keyword>
<dbReference type="SUPFAM" id="SSF52038">
    <property type="entry name" value="Barstar-related"/>
    <property type="match status" value="1"/>
</dbReference>
<accession>A0ABT9SN46</accession>
<organism evidence="1 2">
    <name type="scientific">Chryseobacterium lathyri</name>
    <dbReference type="NCBI Taxonomy" id="395933"/>
    <lineage>
        <taxon>Bacteria</taxon>
        <taxon>Pseudomonadati</taxon>
        <taxon>Bacteroidota</taxon>
        <taxon>Flavobacteriia</taxon>
        <taxon>Flavobacteriales</taxon>
        <taxon>Weeksellaceae</taxon>
        <taxon>Chryseobacterium group</taxon>
        <taxon>Chryseobacterium</taxon>
    </lineage>
</organism>
<evidence type="ECO:0000313" key="2">
    <source>
        <dbReference type="Proteomes" id="UP001235513"/>
    </source>
</evidence>
<dbReference type="EMBL" id="JAUSRL010000003">
    <property type="protein sequence ID" value="MDP9960264.1"/>
    <property type="molecule type" value="Genomic_DNA"/>
</dbReference>
<name>A0ABT9SN46_9FLAO</name>
<dbReference type="InterPro" id="IPR035905">
    <property type="entry name" value="Barstar-like_sf"/>
</dbReference>
<reference evidence="1 2" key="1">
    <citation type="submission" date="2023-07" db="EMBL/GenBank/DDBJ databases">
        <title>Sorghum-associated microbial communities from plants grown in Nebraska, USA.</title>
        <authorList>
            <person name="Schachtman D."/>
        </authorList>
    </citation>
    <scope>NUCLEOTIDE SEQUENCE [LARGE SCALE GENOMIC DNA]</scope>
    <source>
        <strain evidence="1 2">CC351</strain>
    </source>
</reference>
<protein>
    <submittedName>
        <fullName evidence="1">RNAse (Barnase) inhibitor barstar</fullName>
    </submittedName>
</protein>
<evidence type="ECO:0000313" key="1">
    <source>
        <dbReference type="EMBL" id="MDP9960264.1"/>
    </source>
</evidence>
<dbReference type="Proteomes" id="UP001235513">
    <property type="component" value="Unassembled WGS sequence"/>
</dbReference>
<gene>
    <name evidence="1" type="ORF">J2T04_002148</name>
</gene>